<dbReference type="KEGG" id="plue:EWM63_28830"/>
<sequence>MTAREAKTMPTMNHIAPQEQQALPATSEPEGFAPEFVRLASYLCGTSVPPQALADESALLACAPPAMSAEQRQALADLAASAAACQELRHKLARAESFLSGFAEHSPSPLWIKDRNGSYVMGNAALHGFFGVPTVVGMDDSHFWPEDVRHSLEEQDRAVLENGETIKTMETSHDGTRHWLVHKFPIDVDGEPFLGGSAIDMTTEVEKERALIRHDHFYVLLSRLSAIITRAKTLEALCLDTCRFACRQPGLEIVDISRIDESTGGLKLFTSAARDGAERQWRDPDGGTADGSAVADWFLPELAGAAVTSGRLQCSNNLASAHPRVGSCMAIPLLVNGKCWGVVSFYSHRPEFFDQFWRERAGELGNELSFGLERLINAQELFRLARTNALSGLPSRLHFDEEIAALAAVNASGTVLLININRFDEISSAYGNTAAIGLMRQVAQRLREEVADRMVLSHVGIGRFALFYPADEERSPRAYARNTIIPLLEGSYAVDQQKIWCTVNVGAAMLPEDGTSADELLVKAWDALAGARGQEEQIGFYDRDADHALARQISMEAELREAVERGEFVNFYQPKIDLKTGKLAGAEALVRWRHPQRGLLQPTEFVPVLERSGLVTQVGRNVMQQAMEDWRAWHDAGLKPPQIAVNVAPAQFRCDSLFDDIERALNTAEAHLKPLSIEVTESSLVSDQRRVVDILNRVRELEVPVAIDDFGTGYSSLAYLVTLPVDVLKIDRSFVVKMTQDANYMGMVQTIVSLAHNLELKVVAEGIETEEEAKFLKLLRCEQGQGYLYGRPLPAEEFGKLLGRGTATRVDTGPTVDTGALPLRPLSA</sequence>
<dbReference type="InterPro" id="IPR029787">
    <property type="entry name" value="Nucleotide_cyclase"/>
</dbReference>
<dbReference type="Gene3D" id="3.30.70.270">
    <property type="match status" value="1"/>
</dbReference>
<dbReference type="AlphaFoldDB" id="A0A4P6L6A0"/>
<dbReference type="PANTHER" id="PTHR33121">
    <property type="entry name" value="CYCLIC DI-GMP PHOSPHODIESTERASE PDEF"/>
    <property type="match status" value="1"/>
</dbReference>
<dbReference type="SUPFAM" id="SSF55073">
    <property type="entry name" value="Nucleotide cyclase"/>
    <property type="match status" value="1"/>
</dbReference>
<dbReference type="InterPro" id="IPR001633">
    <property type="entry name" value="EAL_dom"/>
</dbReference>
<dbReference type="OrthoDB" id="9813903at2"/>
<dbReference type="EMBL" id="CP035913">
    <property type="protein sequence ID" value="QBE66478.1"/>
    <property type="molecule type" value="Genomic_DNA"/>
</dbReference>
<dbReference type="Gene3D" id="3.30.450.20">
    <property type="entry name" value="PAS domain"/>
    <property type="match status" value="1"/>
</dbReference>
<name>A0A4P6L6A0_9BURK</name>
<dbReference type="SUPFAM" id="SSF55781">
    <property type="entry name" value="GAF domain-like"/>
    <property type="match status" value="1"/>
</dbReference>
<accession>A0A4P6L6A0</accession>
<reference evidence="3 4" key="1">
    <citation type="submission" date="2019-02" db="EMBL/GenBank/DDBJ databases">
        <title>Draft Genome Sequences of Six Type Strains of the Genus Massilia.</title>
        <authorList>
            <person name="Miess H."/>
            <person name="Frediansyhah A."/>
            <person name="Gross H."/>
        </authorList>
    </citation>
    <scope>NUCLEOTIDE SEQUENCE [LARGE SCALE GENOMIC DNA]</scope>
    <source>
        <strain evidence="3 4">DSM 17473</strain>
    </source>
</reference>
<feature type="domain" description="EAL" evidence="1">
    <location>
        <begin position="552"/>
        <end position="806"/>
    </location>
</feature>
<dbReference type="InterPro" id="IPR035965">
    <property type="entry name" value="PAS-like_dom_sf"/>
</dbReference>
<gene>
    <name evidence="3" type="ORF">EWM63_28830</name>
</gene>
<evidence type="ECO:0000259" key="2">
    <source>
        <dbReference type="PROSITE" id="PS50887"/>
    </source>
</evidence>
<dbReference type="Pfam" id="PF08448">
    <property type="entry name" value="PAS_4"/>
    <property type="match status" value="1"/>
</dbReference>
<dbReference type="Pfam" id="PF00990">
    <property type="entry name" value="GGDEF"/>
    <property type="match status" value="1"/>
</dbReference>
<dbReference type="Gene3D" id="3.30.450.40">
    <property type="match status" value="1"/>
</dbReference>
<dbReference type="FunFam" id="3.20.20.450:FF:000001">
    <property type="entry name" value="Cyclic di-GMP phosphodiesterase yahA"/>
    <property type="match status" value="1"/>
</dbReference>
<dbReference type="Proteomes" id="UP000290637">
    <property type="component" value="Chromosome"/>
</dbReference>
<dbReference type="InterPro" id="IPR003018">
    <property type="entry name" value="GAF"/>
</dbReference>
<evidence type="ECO:0000313" key="4">
    <source>
        <dbReference type="Proteomes" id="UP000290637"/>
    </source>
</evidence>
<dbReference type="InterPro" id="IPR029016">
    <property type="entry name" value="GAF-like_dom_sf"/>
</dbReference>
<dbReference type="PROSITE" id="PS50883">
    <property type="entry name" value="EAL"/>
    <property type="match status" value="1"/>
</dbReference>
<organism evidence="3 4">
    <name type="scientific">Pseudoduganella lutea</name>
    <dbReference type="NCBI Taxonomy" id="321985"/>
    <lineage>
        <taxon>Bacteria</taxon>
        <taxon>Pseudomonadati</taxon>
        <taxon>Pseudomonadota</taxon>
        <taxon>Betaproteobacteria</taxon>
        <taxon>Burkholderiales</taxon>
        <taxon>Oxalobacteraceae</taxon>
        <taxon>Telluria group</taxon>
        <taxon>Pseudoduganella</taxon>
    </lineage>
</organism>
<keyword evidence="4" id="KW-1185">Reference proteome</keyword>
<dbReference type="InterPro" id="IPR043128">
    <property type="entry name" value="Rev_trsase/Diguanyl_cyclase"/>
</dbReference>
<dbReference type="Pfam" id="PF13185">
    <property type="entry name" value="GAF_2"/>
    <property type="match status" value="1"/>
</dbReference>
<dbReference type="NCBIfam" id="TIGR00229">
    <property type="entry name" value="sensory_box"/>
    <property type="match status" value="1"/>
</dbReference>
<dbReference type="SMART" id="SM00052">
    <property type="entry name" value="EAL"/>
    <property type="match status" value="1"/>
</dbReference>
<dbReference type="PROSITE" id="PS50887">
    <property type="entry name" value="GGDEF"/>
    <property type="match status" value="1"/>
</dbReference>
<evidence type="ECO:0000259" key="1">
    <source>
        <dbReference type="PROSITE" id="PS50883"/>
    </source>
</evidence>
<dbReference type="SMART" id="SM00065">
    <property type="entry name" value="GAF"/>
    <property type="match status" value="1"/>
</dbReference>
<dbReference type="Gene3D" id="3.20.20.450">
    <property type="entry name" value="EAL domain"/>
    <property type="match status" value="1"/>
</dbReference>
<dbReference type="Pfam" id="PF00563">
    <property type="entry name" value="EAL"/>
    <property type="match status" value="1"/>
</dbReference>
<dbReference type="InterPro" id="IPR013656">
    <property type="entry name" value="PAS_4"/>
</dbReference>
<dbReference type="SUPFAM" id="SSF55785">
    <property type="entry name" value="PYP-like sensor domain (PAS domain)"/>
    <property type="match status" value="1"/>
</dbReference>
<dbReference type="SMART" id="SM00267">
    <property type="entry name" value="GGDEF"/>
    <property type="match status" value="1"/>
</dbReference>
<dbReference type="InterPro" id="IPR035919">
    <property type="entry name" value="EAL_sf"/>
</dbReference>
<dbReference type="InterPro" id="IPR000160">
    <property type="entry name" value="GGDEF_dom"/>
</dbReference>
<dbReference type="InterPro" id="IPR050706">
    <property type="entry name" value="Cyclic-di-GMP_PDE-like"/>
</dbReference>
<proteinExistence type="predicted"/>
<dbReference type="InterPro" id="IPR000014">
    <property type="entry name" value="PAS"/>
</dbReference>
<dbReference type="SUPFAM" id="SSF141868">
    <property type="entry name" value="EAL domain-like"/>
    <property type="match status" value="1"/>
</dbReference>
<dbReference type="PANTHER" id="PTHR33121:SF70">
    <property type="entry name" value="SIGNALING PROTEIN YKOW"/>
    <property type="match status" value="1"/>
</dbReference>
<feature type="domain" description="GGDEF" evidence="2">
    <location>
        <begin position="411"/>
        <end position="543"/>
    </location>
</feature>
<evidence type="ECO:0000313" key="3">
    <source>
        <dbReference type="EMBL" id="QBE66478.1"/>
    </source>
</evidence>
<dbReference type="CDD" id="cd01948">
    <property type="entry name" value="EAL"/>
    <property type="match status" value="1"/>
</dbReference>
<dbReference type="GO" id="GO:0071111">
    <property type="term" value="F:cyclic-guanylate-specific phosphodiesterase activity"/>
    <property type="evidence" value="ECO:0007669"/>
    <property type="project" value="InterPro"/>
</dbReference>
<protein>
    <submittedName>
        <fullName evidence="3">EAL domain-containing protein</fullName>
    </submittedName>
</protein>